<comment type="similarity">
    <text evidence="2">Belongs to the thymidylate kinase family.</text>
</comment>
<dbReference type="AlphaFoldDB" id="A0A6J6WBY5"/>
<evidence type="ECO:0000256" key="11">
    <source>
        <dbReference type="ARBA" id="ARBA00022840"/>
    </source>
</evidence>
<dbReference type="Gene3D" id="1.20.1250.20">
    <property type="entry name" value="MFS general substrate transporter like domains"/>
    <property type="match status" value="1"/>
</dbReference>
<evidence type="ECO:0000256" key="10">
    <source>
        <dbReference type="ARBA" id="ARBA00022777"/>
    </source>
</evidence>
<feature type="transmembrane region" description="Helical" evidence="16">
    <location>
        <begin position="106"/>
        <end position="135"/>
    </location>
</feature>
<evidence type="ECO:0000256" key="15">
    <source>
        <dbReference type="SAM" id="MobiDB-lite"/>
    </source>
</evidence>
<evidence type="ECO:0000256" key="8">
    <source>
        <dbReference type="ARBA" id="ARBA00022727"/>
    </source>
</evidence>
<evidence type="ECO:0000256" key="3">
    <source>
        <dbReference type="ARBA" id="ARBA00012980"/>
    </source>
</evidence>
<keyword evidence="9" id="KW-0547">Nucleotide-binding</keyword>
<feature type="transmembrane region" description="Helical" evidence="16">
    <location>
        <begin position="28"/>
        <end position="50"/>
    </location>
</feature>
<dbReference type="EMBL" id="CAEZZR010000136">
    <property type="protein sequence ID" value="CAB4781930.1"/>
    <property type="molecule type" value="Genomic_DNA"/>
</dbReference>
<keyword evidence="12 16" id="KW-1133">Transmembrane helix</keyword>
<dbReference type="CDD" id="cd01672">
    <property type="entry name" value="TMPK"/>
    <property type="match status" value="1"/>
</dbReference>
<dbReference type="Gene3D" id="3.40.50.300">
    <property type="entry name" value="P-loop containing nucleotide triphosphate hydrolases"/>
    <property type="match status" value="1"/>
</dbReference>
<dbReference type="InterPro" id="IPR018095">
    <property type="entry name" value="Thymidylate_kin_CS"/>
</dbReference>
<feature type="compositionally biased region" description="Low complexity" evidence="15">
    <location>
        <begin position="716"/>
        <end position="744"/>
    </location>
</feature>
<feature type="region of interest" description="Disordered" evidence="15">
    <location>
        <begin position="696"/>
        <end position="744"/>
    </location>
</feature>
<evidence type="ECO:0000256" key="5">
    <source>
        <dbReference type="ARBA" id="ARBA00022475"/>
    </source>
</evidence>
<feature type="transmembrane region" description="Helical" evidence="16">
    <location>
        <begin position="314"/>
        <end position="332"/>
    </location>
</feature>
<evidence type="ECO:0000256" key="16">
    <source>
        <dbReference type="SAM" id="Phobius"/>
    </source>
</evidence>
<keyword evidence="4" id="KW-0813">Transport</keyword>
<feature type="transmembrane region" description="Helical" evidence="16">
    <location>
        <begin position="338"/>
        <end position="358"/>
    </location>
</feature>
<evidence type="ECO:0000256" key="13">
    <source>
        <dbReference type="ARBA" id="ARBA00023136"/>
    </source>
</evidence>
<sequence length="744" mass="79469">MSRTLPTPAAPAQDQTRGVMAIPAFRKLWQSMAFSSLGDWLGLLATTAMAQQLSGGNYAKANFAIAGVFIARLLPSVFLGPLAGVIADRLDRRRLMVTTDILRSAFYISIPIVGNYFWLYGATIAVECLTLFWSPAKEATVPNLVPKEKLESANQVSLLAAYGTAPIAAALFSILALINGALASIFPFLKSNSTDLALYINAASFAFGAWTVWRLHEIPKGAASKTAGDVGVAKSLLEGWRFVSTSKIVRGLIVGMVGAFIAAGAVIGLARTFVGDLGGGDASYGVLFGSVFTGLALGIAFGPRVFAQFSRRRLFGAALAIAGFFLVILALIPNLVIAVFVVVLLGSFSGICWVTGFTMLGMEVQDEVRGRTFAFMQSLIRVTLVAVLAISPLIAAAVGQHTFRLNDMSISYNGAAITILIAGVIAMLIGIVSYRQMKDRPNVSLWSDIANALKGELGSITGATTKGLFIAFEGGEGSGKSTQTKLLKAWLEDQEHSVVLSREPGGTPLGNDLRTILLSHSTGVISPRAEALLYAADRAHHVFSVIRPALEAGDIVITDRYFDSSIAYQGAGRILEPGEVARISRWATESLFPTLTIILDLPAEIGLGRLKKKDRLESEPLNFHERIRQEYLQLALLDPERYLVLDGQMSVEDIHAAIISRVADLPALSKVPKKPKYRPHPLQAIAKSGALVQAKAKSATRAVTKKPVRKPKSDKSVATTTKPATSKSSASKPATSKSSKASKK</sequence>
<feature type="domain" description="Thymidylate kinase-like" evidence="17">
    <location>
        <begin position="472"/>
        <end position="658"/>
    </location>
</feature>
<dbReference type="InterPro" id="IPR039430">
    <property type="entry name" value="Thymidylate_kin-like_dom"/>
</dbReference>
<keyword evidence="10" id="KW-0418">Kinase</keyword>
<keyword evidence="11" id="KW-0067">ATP-binding</keyword>
<keyword evidence="13 16" id="KW-0472">Membrane</keyword>
<feature type="transmembrane region" description="Helical" evidence="16">
    <location>
        <begin position="248"/>
        <end position="270"/>
    </location>
</feature>
<accession>A0A6J6WBY5</accession>
<comment type="subcellular location">
    <subcellularLocation>
        <location evidence="1">Cell membrane</location>
        <topology evidence="1">Multi-pass membrane protein</topology>
    </subcellularLocation>
</comment>
<gene>
    <name evidence="18" type="ORF">UFOPK2907_01224</name>
</gene>
<keyword evidence="5" id="KW-1003">Cell membrane</keyword>
<dbReference type="GO" id="GO:0005524">
    <property type="term" value="F:ATP binding"/>
    <property type="evidence" value="ECO:0007669"/>
    <property type="project" value="UniProtKB-KW"/>
</dbReference>
<dbReference type="SUPFAM" id="SSF52540">
    <property type="entry name" value="P-loop containing nucleoside triphosphate hydrolases"/>
    <property type="match status" value="1"/>
</dbReference>
<comment type="catalytic activity">
    <reaction evidence="14">
        <text>dTMP + ATP = dTDP + ADP</text>
        <dbReference type="Rhea" id="RHEA:13517"/>
        <dbReference type="ChEBI" id="CHEBI:30616"/>
        <dbReference type="ChEBI" id="CHEBI:58369"/>
        <dbReference type="ChEBI" id="CHEBI:63528"/>
        <dbReference type="ChEBI" id="CHEBI:456216"/>
        <dbReference type="EC" id="2.7.4.9"/>
    </reaction>
</comment>
<dbReference type="PROSITE" id="PS01331">
    <property type="entry name" value="THYMIDYLATE_KINASE"/>
    <property type="match status" value="1"/>
</dbReference>
<dbReference type="NCBIfam" id="TIGR00041">
    <property type="entry name" value="DTMP_kinase"/>
    <property type="match status" value="1"/>
</dbReference>
<dbReference type="CDD" id="cd06173">
    <property type="entry name" value="MFS_MefA_like"/>
    <property type="match status" value="1"/>
</dbReference>
<evidence type="ECO:0000256" key="12">
    <source>
        <dbReference type="ARBA" id="ARBA00022989"/>
    </source>
</evidence>
<dbReference type="InterPro" id="IPR036259">
    <property type="entry name" value="MFS_trans_sf"/>
</dbReference>
<dbReference type="GO" id="GO:0006233">
    <property type="term" value="P:dTDP biosynthetic process"/>
    <property type="evidence" value="ECO:0007669"/>
    <property type="project" value="InterPro"/>
</dbReference>
<name>A0A6J6WBY5_9ZZZZ</name>
<dbReference type="Pfam" id="PF02223">
    <property type="entry name" value="Thymidylate_kin"/>
    <property type="match status" value="1"/>
</dbReference>
<dbReference type="GO" id="GO:0004798">
    <property type="term" value="F:dTMP kinase activity"/>
    <property type="evidence" value="ECO:0007669"/>
    <property type="project" value="UniProtKB-EC"/>
</dbReference>
<feature type="transmembrane region" description="Helical" evidence="16">
    <location>
        <begin position="62"/>
        <end position="86"/>
    </location>
</feature>
<evidence type="ECO:0000259" key="17">
    <source>
        <dbReference type="Pfam" id="PF02223"/>
    </source>
</evidence>
<dbReference type="FunFam" id="3.40.50.300:FF:000225">
    <property type="entry name" value="Thymidylate kinase"/>
    <property type="match status" value="1"/>
</dbReference>
<protein>
    <recommendedName>
        <fullName evidence="3">dTMP kinase</fullName>
        <ecNumber evidence="3">2.7.4.9</ecNumber>
    </recommendedName>
</protein>
<feature type="compositionally biased region" description="Basic residues" evidence="15">
    <location>
        <begin position="703"/>
        <end position="712"/>
    </location>
</feature>
<evidence type="ECO:0000256" key="6">
    <source>
        <dbReference type="ARBA" id="ARBA00022679"/>
    </source>
</evidence>
<feature type="transmembrane region" description="Helical" evidence="16">
    <location>
        <begin position="282"/>
        <end position="302"/>
    </location>
</feature>
<evidence type="ECO:0000256" key="7">
    <source>
        <dbReference type="ARBA" id="ARBA00022692"/>
    </source>
</evidence>
<dbReference type="GO" id="GO:0005886">
    <property type="term" value="C:plasma membrane"/>
    <property type="evidence" value="ECO:0007669"/>
    <property type="project" value="UniProtKB-SubCell"/>
</dbReference>
<evidence type="ECO:0000313" key="18">
    <source>
        <dbReference type="EMBL" id="CAB4781930.1"/>
    </source>
</evidence>
<feature type="transmembrane region" description="Helical" evidence="16">
    <location>
        <begin position="379"/>
        <end position="398"/>
    </location>
</feature>
<keyword evidence="7 16" id="KW-0812">Transmembrane</keyword>
<keyword evidence="6" id="KW-0808">Transferase</keyword>
<dbReference type="HAMAP" id="MF_00165">
    <property type="entry name" value="Thymidylate_kinase"/>
    <property type="match status" value="1"/>
</dbReference>
<evidence type="ECO:0000256" key="14">
    <source>
        <dbReference type="ARBA" id="ARBA00048743"/>
    </source>
</evidence>
<dbReference type="Pfam" id="PF05977">
    <property type="entry name" value="MFS_3"/>
    <property type="match status" value="1"/>
</dbReference>
<dbReference type="InterPro" id="IPR027417">
    <property type="entry name" value="P-loop_NTPase"/>
</dbReference>
<proteinExistence type="inferred from homology"/>
<dbReference type="SUPFAM" id="SSF103473">
    <property type="entry name" value="MFS general substrate transporter"/>
    <property type="match status" value="1"/>
</dbReference>
<organism evidence="18">
    <name type="scientific">freshwater metagenome</name>
    <dbReference type="NCBI Taxonomy" id="449393"/>
    <lineage>
        <taxon>unclassified sequences</taxon>
        <taxon>metagenomes</taxon>
        <taxon>ecological metagenomes</taxon>
    </lineage>
</organism>
<dbReference type="PANTHER" id="PTHR43266:SF2">
    <property type="entry name" value="MAJOR FACILITATOR SUPERFAMILY (MFS) PROFILE DOMAIN-CONTAINING PROTEIN"/>
    <property type="match status" value="1"/>
</dbReference>
<dbReference type="InterPro" id="IPR010290">
    <property type="entry name" value="TM_effector"/>
</dbReference>
<feature type="transmembrane region" description="Helical" evidence="16">
    <location>
        <begin position="156"/>
        <end position="178"/>
    </location>
</feature>
<feature type="transmembrane region" description="Helical" evidence="16">
    <location>
        <begin position="410"/>
        <end position="432"/>
    </location>
</feature>
<evidence type="ECO:0000256" key="9">
    <source>
        <dbReference type="ARBA" id="ARBA00022741"/>
    </source>
</evidence>
<evidence type="ECO:0000256" key="4">
    <source>
        <dbReference type="ARBA" id="ARBA00022448"/>
    </source>
</evidence>
<evidence type="ECO:0000256" key="2">
    <source>
        <dbReference type="ARBA" id="ARBA00009776"/>
    </source>
</evidence>
<keyword evidence="8" id="KW-0545">Nucleotide biosynthesis</keyword>
<evidence type="ECO:0000256" key="1">
    <source>
        <dbReference type="ARBA" id="ARBA00004651"/>
    </source>
</evidence>
<dbReference type="PANTHER" id="PTHR43266">
    <property type="entry name" value="MACROLIDE-EFFLUX PROTEIN"/>
    <property type="match status" value="1"/>
</dbReference>
<reference evidence="18" key="1">
    <citation type="submission" date="2020-05" db="EMBL/GenBank/DDBJ databases">
        <authorList>
            <person name="Chiriac C."/>
            <person name="Salcher M."/>
            <person name="Ghai R."/>
            <person name="Kavagutti S V."/>
        </authorList>
    </citation>
    <scope>NUCLEOTIDE SEQUENCE</scope>
</reference>
<dbReference type="InterPro" id="IPR018094">
    <property type="entry name" value="Thymidylate_kinase"/>
</dbReference>
<dbReference type="EC" id="2.7.4.9" evidence="3"/>